<name>A0ABN9ULB3_9DINO</name>
<keyword evidence="2" id="KW-1185">Reference proteome</keyword>
<proteinExistence type="predicted"/>
<dbReference type="EMBL" id="CAUYUJ010015998">
    <property type="protein sequence ID" value="CAK0860654.1"/>
    <property type="molecule type" value="Genomic_DNA"/>
</dbReference>
<protein>
    <submittedName>
        <fullName evidence="1">Uncharacterized protein</fullName>
    </submittedName>
</protein>
<reference evidence="1" key="1">
    <citation type="submission" date="2023-10" db="EMBL/GenBank/DDBJ databases">
        <authorList>
            <person name="Chen Y."/>
            <person name="Shah S."/>
            <person name="Dougan E. K."/>
            <person name="Thang M."/>
            <person name="Chan C."/>
        </authorList>
    </citation>
    <scope>NUCLEOTIDE SEQUENCE [LARGE SCALE GENOMIC DNA]</scope>
</reference>
<evidence type="ECO:0000313" key="1">
    <source>
        <dbReference type="EMBL" id="CAK0860654.1"/>
    </source>
</evidence>
<organism evidence="1 2">
    <name type="scientific">Prorocentrum cordatum</name>
    <dbReference type="NCBI Taxonomy" id="2364126"/>
    <lineage>
        <taxon>Eukaryota</taxon>
        <taxon>Sar</taxon>
        <taxon>Alveolata</taxon>
        <taxon>Dinophyceae</taxon>
        <taxon>Prorocentrales</taxon>
        <taxon>Prorocentraceae</taxon>
        <taxon>Prorocentrum</taxon>
    </lineage>
</organism>
<comment type="caution">
    <text evidence="1">The sequence shown here is derived from an EMBL/GenBank/DDBJ whole genome shotgun (WGS) entry which is preliminary data.</text>
</comment>
<gene>
    <name evidence="1" type="ORF">PCOR1329_LOCUS49553</name>
</gene>
<sequence>MTPASLCVGCSELVVGTTYFLRTGTAGVLLDAAGNELPALDTRDYWAFEVDYVTNDTQTPEVVFVGGVVVQSFTVEGYIYFSEYVTVVTAPFSLRACSGLPVS</sequence>
<dbReference type="Proteomes" id="UP001189429">
    <property type="component" value="Unassembled WGS sequence"/>
</dbReference>
<accession>A0ABN9ULB3</accession>
<evidence type="ECO:0000313" key="2">
    <source>
        <dbReference type="Proteomes" id="UP001189429"/>
    </source>
</evidence>